<keyword evidence="3" id="KW-0121">Carboxypeptidase</keyword>
<dbReference type="Gene3D" id="1.10.3810.10">
    <property type="entry name" value="Biosynthetic peptidoglycan transglycosylase-like"/>
    <property type="match status" value="1"/>
</dbReference>
<evidence type="ECO:0000256" key="4">
    <source>
        <dbReference type="ARBA" id="ARBA00022670"/>
    </source>
</evidence>
<evidence type="ECO:0000256" key="9">
    <source>
        <dbReference type="ARBA" id="ARBA00022984"/>
    </source>
</evidence>
<dbReference type="EC" id="2.4.1.129" evidence="17"/>
<protein>
    <submittedName>
        <fullName evidence="17">Penicillin-binding protein</fullName>
        <ecNumber evidence="17">2.4.1.129</ecNumber>
    </submittedName>
</protein>
<evidence type="ECO:0000256" key="2">
    <source>
        <dbReference type="ARBA" id="ARBA00007739"/>
    </source>
</evidence>
<evidence type="ECO:0000256" key="10">
    <source>
        <dbReference type="ARBA" id="ARBA00023268"/>
    </source>
</evidence>
<keyword evidence="11" id="KW-0961">Cell wall biogenesis/degradation</keyword>
<keyword evidence="9" id="KW-0573">Peptidoglycan synthesis</keyword>
<evidence type="ECO:0000256" key="6">
    <source>
        <dbReference type="ARBA" id="ARBA00022679"/>
    </source>
</evidence>
<dbReference type="InterPro" id="IPR036950">
    <property type="entry name" value="PBP_transglycosylase"/>
</dbReference>
<dbReference type="STRING" id="1693.BMIN_1003"/>
<keyword evidence="5 17" id="KW-0328">Glycosyltransferase</keyword>
<evidence type="ECO:0000256" key="12">
    <source>
        <dbReference type="ARBA" id="ARBA00034000"/>
    </source>
</evidence>
<evidence type="ECO:0000256" key="7">
    <source>
        <dbReference type="ARBA" id="ARBA00022801"/>
    </source>
</evidence>
<reference evidence="17 18" key="1">
    <citation type="submission" date="2014-03" db="EMBL/GenBank/DDBJ databases">
        <title>Genomics of Bifidobacteria.</title>
        <authorList>
            <person name="Ventura M."/>
            <person name="Milani C."/>
            <person name="Lugli G.A."/>
        </authorList>
    </citation>
    <scope>NUCLEOTIDE SEQUENCE [LARGE SCALE GENOMIC DNA]</scope>
    <source>
        <strain evidence="17 18">LMG 11592</strain>
    </source>
</reference>
<dbReference type="Gene3D" id="3.40.710.10">
    <property type="entry name" value="DD-peptidase/beta-lactamase superfamily"/>
    <property type="match status" value="1"/>
</dbReference>
<dbReference type="GO" id="GO:0008658">
    <property type="term" value="F:penicillin binding"/>
    <property type="evidence" value="ECO:0007669"/>
    <property type="project" value="InterPro"/>
</dbReference>
<keyword evidence="4" id="KW-0645">Protease</keyword>
<feature type="region of interest" description="Disordered" evidence="14">
    <location>
        <begin position="591"/>
        <end position="704"/>
    </location>
</feature>
<dbReference type="Pfam" id="PF00912">
    <property type="entry name" value="Transgly"/>
    <property type="match status" value="1"/>
</dbReference>
<dbReference type="Proteomes" id="UP000029014">
    <property type="component" value="Unassembled WGS sequence"/>
</dbReference>
<evidence type="ECO:0000256" key="11">
    <source>
        <dbReference type="ARBA" id="ARBA00023316"/>
    </source>
</evidence>
<feature type="compositionally biased region" description="Gly residues" evidence="14">
    <location>
        <begin position="601"/>
        <end position="610"/>
    </location>
</feature>
<proteinExistence type="inferred from homology"/>
<dbReference type="AlphaFoldDB" id="A0A087BRB8"/>
<evidence type="ECO:0000256" key="3">
    <source>
        <dbReference type="ARBA" id="ARBA00022645"/>
    </source>
</evidence>
<keyword evidence="10" id="KW-0511">Multifunctional enzyme</keyword>
<dbReference type="EMBL" id="JGZD01000006">
    <property type="protein sequence ID" value="KFI73568.1"/>
    <property type="molecule type" value="Genomic_DNA"/>
</dbReference>
<sequence length="704" mass="73992">MVSGAIVFSYLYVTTEIPQPEKIAMAEKTTVYYADGTTAIGTFGEQNRQIISCSTLPSYVGQAVVASENRSFYTDNGIDLKGIARAALNNITTGSRQGGSTITQQYAERYYLGETTSYTGKLREAVLALKIARTQDKSTVLCNYLNTIYFGRGAYGIQAASQAYFGKDAKDLTLAQAALLAGIIPAPSSWDPAVNAKQAKARQTRVLGIMVEDGYITATQRKSATMPTTIATRQSNEYSGPNGYLLQMVRDELTSSKDFTKDELDTGGYRIITSIDKTKQDLMFQTASPSKGGKGIVPDGVQVGGISVNPTNGAIIAVYAGDDYLTKPLNNATQALYEPGSTMKPFALLGAVQDGVSLSTAFNGNSPRTYTGISDPVGNYGNVSYGTIDLYHATAYSVNTVYMELQQKLGASAVAKLAVDAGMSSSRITGKNPFTVLGNDGVHLTDIARAYSTIANQGQRSTLHIVDTVKDGTGKTTLYRGPTSTTRVFDSPSTALVTKAMRSVVTYGLGTEVQNVGKTVAGKSGTANDGTSGSFAGFTPDMVTVFAMWNPDSSGNPQIVPAFGRYTAASEYPIHLFTEYMKQALEDTPDKAFPTVTDSGTIGGRDGTWGTGYRLSTTPSSGPTSSSQPTASPTQGQSSSPTPSSGQTASTPENSGTDKEPATDGDSGSGDDARGTKSNSRKTTNGKSTESESSGDGSAKSGSE</sequence>
<evidence type="ECO:0000256" key="8">
    <source>
        <dbReference type="ARBA" id="ARBA00022960"/>
    </source>
</evidence>
<comment type="similarity">
    <text evidence="1">In the C-terminal section; belongs to the transpeptidase family.</text>
</comment>
<dbReference type="PANTHER" id="PTHR32282">
    <property type="entry name" value="BINDING PROTEIN TRANSPEPTIDASE, PUTATIVE-RELATED"/>
    <property type="match status" value="1"/>
</dbReference>
<evidence type="ECO:0000259" key="15">
    <source>
        <dbReference type="Pfam" id="PF00905"/>
    </source>
</evidence>
<feature type="domain" description="Glycosyl transferase family 51" evidence="16">
    <location>
        <begin position="39"/>
        <end position="210"/>
    </location>
</feature>
<evidence type="ECO:0000313" key="17">
    <source>
        <dbReference type="EMBL" id="KFI73568.1"/>
    </source>
</evidence>
<dbReference type="InterPro" id="IPR001460">
    <property type="entry name" value="PCN-bd_Tpept"/>
</dbReference>
<organism evidence="17 18">
    <name type="scientific">Bifidobacterium minimum</name>
    <dbReference type="NCBI Taxonomy" id="1693"/>
    <lineage>
        <taxon>Bacteria</taxon>
        <taxon>Bacillati</taxon>
        <taxon>Actinomycetota</taxon>
        <taxon>Actinomycetes</taxon>
        <taxon>Bifidobacteriales</taxon>
        <taxon>Bifidobacteriaceae</taxon>
        <taxon>Bifidobacterium</taxon>
    </lineage>
</organism>
<name>A0A087BRB8_9BIFI</name>
<comment type="catalytic activity">
    <reaction evidence="12">
        <text>Preferential cleavage: (Ac)2-L-Lys-D-Ala-|-D-Ala. Also transpeptidation of peptidyl-alanyl moieties that are N-acyl substituents of D-alanine.</text>
        <dbReference type="EC" id="3.4.16.4"/>
    </reaction>
</comment>
<keyword evidence="18" id="KW-1185">Reference proteome</keyword>
<evidence type="ECO:0000259" key="16">
    <source>
        <dbReference type="Pfam" id="PF00912"/>
    </source>
</evidence>
<comment type="catalytic activity">
    <reaction evidence="13">
        <text>[GlcNAc-(1-&gt;4)-Mur2Ac(oyl-L-Ala-gamma-D-Glu-L-Lys-D-Ala-D-Ala)](n)-di-trans,octa-cis-undecaprenyl diphosphate + beta-D-GlcNAc-(1-&gt;4)-Mur2Ac(oyl-L-Ala-gamma-D-Glu-L-Lys-D-Ala-D-Ala)-di-trans,octa-cis-undecaprenyl diphosphate = [GlcNAc-(1-&gt;4)-Mur2Ac(oyl-L-Ala-gamma-D-Glu-L-Lys-D-Ala-D-Ala)](n+1)-di-trans,octa-cis-undecaprenyl diphosphate + di-trans,octa-cis-undecaprenyl diphosphate + H(+)</text>
        <dbReference type="Rhea" id="RHEA:23708"/>
        <dbReference type="Rhea" id="RHEA-COMP:9602"/>
        <dbReference type="Rhea" id="RHEA-COMP:9603"/>
        <dbReference type="ChEBI" id="CHEBI:15378"/>
        <dbReference type="ChEBI" id="CHEBI:58405"/>
        <dbReference type="ChEBI" id="CHEBI:60033"/>
        <dbReference type="ChEBI" id="CHEBI:78435"/>
        <dbReference type="EC" id="2.4.99.28"/>
    </reaction>
</comment>
<gene>
    <name evidence="17" type="ORF">BMIN_1003</name>
</gene>
<dbReference type="FunFam" id="1.10.3810.10:FF:000001">
    <property type="entry name" value="Penicillin-binding protein 1A"/>
    <property type="match status" value="1"/>
</dbReference>
<dbReference type="SUPFAM" id="SSF56601">
    <property type="entry name" value="beta-lactamase/transpeptidase-like"/>
    <property type="match status" value="1"/>
</dbReference>
<dbReference type="GO" id="GO:0008955">
    <property type="term" value="F:peptidoglycan glycosyltransferase activity"/>
    <property type="evidence" value="ECO:0007669"/>
    <property type="project" value="UniProtKB-EC"/>
</dbReference>
<dbReference type="eggNOG" id="COG0744">
    <property type="taxonomic scope" value="Bacteria"/>
</dbReference>
<dbReference type="InterPro" id="IPR023346">
    <property type="entry name" value="Lysozyme-like_dom_sf"/>
</dbReference>
<dbReference type="GO" id="GO:0009002">
    <property type="term" value="F:serine-type D-Ala-D-Ala carboxypeptidase activity"/>
    <property type="evidence" value="ECO:0007669"/>
    <property type="project" value="UniProtKB-EC"/>
</dbReference>
<dbReference type="GO" id="GO:0006508">
    <property type="term" value="P:proteolysis"/>
    <property type="evidence" value="ECO:0007669"/>
    <property type="project" value="UniProtKB-KW"/>
</dbReference>
<keyword evidence="7" id="KW-0378">Hydrolase</keyword>
<evidence type="ECO:0000256" key="5">
    <source>
        <dbReference type="ARBA" id="ARBA00022676"/>
    </source>
</evidence>
<keyword evidence="6 17" id="KW-0808">Transferase</keyword>
<evidence type="ECO:0000256" key="1">
    <source>
        <dbReference type="ARBA" id="ARBA00007090"/>
    </source>
</evidence>
<dbReference type="GO" id="GO:0009252">
    <property type="term" value="P:peptidoglycan biosynthetic process"/>
    <property type="evidence" value="ECO:0007669"/>
    <property type="project" value="UniProtKB-KW"/>
</dbReference>
<evidence type="ECO:0000256" key="14">
    <source>
        <dbReference type="SAM" id="MobiDB-lite"/>
    </source>
</evidence>
<dbReference type="GO" id="GO:0008360">
    <property type="term" value="P:regulation of cell shape"/>
    <property type="evidence" value="ECO:0007669"/>
    <property type="project" value="UniProtKB-KW"/>
</dbReference>
<dbReference type="SUPFAM" id="SSF53955">
    <property type="entry name" value="Lysozyme-like"/>
    <property type="match status" value="1"/>
</dbReference>
<dbReference type="InterPro" id="IPR001264">
    <property type="entry name" value="Glyco_trans_51"/>
</dbReference>
<dbReference type="InterPro" id="IPR012338">
    <property type="entry name" value="Beta-lactam/transpept-like"/>
</dbReference>
<evidence type="ECO:0000256" key="13">
    <source>
        <dbReference type="ARBA" id="ARBA00049902"/>
    </source>
</evidence>
<comment type="similarity">
    <text evidence="2">In the N-terminal section; belongs to the glycosyltransferase 51 family.</text>
</comment>
<accession>A0A087BRB8</accession>
<evidence type="ECO:0000313" key="18">
    <source>
        <dbReference type="Proteomes" id="UP000029014"/>
    </source>
</evidence>
<feature type="compositionally biased region" description="Polar residues" evidence="14">
    <location>
        <begin position="676"/>
        <end position="704"/>
    </location>
</feature>
<feature type="domain" description="Penicillin-binding protein transpeptidase" evidence="15">
    <location>
        <begin position="308"/>
        <end position="549"/>
    </location>
</feature>
<dbReference type="GO" id="GO:0030288">
    <property type="term" value="C:outer membrane-bounded periplasmic space"/>
    <property type="evidence" value="ECO:0007669"/>
    <property type="project" value="TreeGrafter"/>
</dbReference>
<feature type="compositionally biased region" description="Low complexity" evidence="14">
    <location>
        <begin position="616"/>
        <end position="652"/>
    </location>
</feature>
<keyword evidence="8" id="KW-0133">Cell shape</keyword>
<dbReference type="GO" id="GO:0071555">
    <property type="term" value="P:cell wall organization"/>
    <property type="evidence" value="ECO:0007669"/>
    <property type="project" value="UniProtKB-KW"/>
</dbReference>
<dbReference type="Pfam" id="PF00905">
    <property type="entry name" value="Transpeptidase"/>
    <property type="match status" value="1"/>
</dbReference>
<dbReference type="PANTHER" id="PTHR32282:SF34">
    <property type="entry name" value="PENICILLIN-BINDING PROTEIN 1A"/>
    <property type="match status" value="1"/>
</dbReference>
<dbReference type="InterPro" id="IPR050396">
    <property type="entry name" value="Glycosyltr_51/Transpeptidase"/>
</dbReference>
<comment type="caution">
    <text evidence="17">The sequence shown here is derived from an EMBL/GenBank/DDBJ whole genome shotgun (WGS) entry which is preliminary data.</text>
</comment>